<dbReference type="InterPro" id="IPR043129">
    <property type="entry name" value="ATPase_NBD"/>
</dbReference>
<evidence type="ECO:0000256" key="1">
    <source>
        <dbReference type="ARBA" id="ARBA00009156"/>
    </source>
</evidence>
<reference evidence="6 7" key="1">
    <citation type="submission" date="2023-08" db="EMBL/GenBank/DDBJ databases">
        <title>Functional and genomic diversity of the sorghum phyllosphere microbiome.</title>
        <authorList>
            <person name="Shade A."/>
        </authorList>
    </citation>
    <scope>NUCLEOTIDE SEQUENCE [LARGE SCALE GENOMIC DNA]</scope>
    <source>
        <strain evidence="6 7">SORGH_AS_0919</strain>
    </source>
</reference>
<keyword evidence="7" id="KW-1185">Reference proteome</keyword>
<dbReference type="Pfam" id="PF00370">
    <property type="entry name" value="FGGY_N"/>
    <property type="match status" value="1"/>
</dbReference>
<dbReference type="PIRSF" id="PIRSF000538">
    <property type="entry name" value="GlpK"/>
    <property type="match status" value="1"/>
</dbReference>
<evidence type="ECO:0000259" key="5">
    <source>
        <dbReference type="Pfam" id="PF02782"/>
    </source>
</evidence>
<dbReference type="PANTHER" id="PTHR43095:SF3">
    <property type="entry name" value="L-XYLULOSE_3-KETO-L-GULONATE KINASE"/>
    <property type="match status" value="1"/>
</dbReference>
<evidence type="ECO:0000313" key="6">
    <source>
        <dbReference type="EMBL" id="MDR6167763.1"/>
    </source>
</evidence>
<keyword evidence="3" id="KW-0418">Kinase</keyword>
<keyword evidence="2 6" id="KW-0808">Transferase</keyword>
<dbReference type="Proteomes" id="UP001260188">
    <property type="component" value="Unassembled WGS sequence"/>
</dbReference>
<gene>
    <name evidence="6" type="ORF">QE367_001967</name>
</gene>
<dbReference type="InterPro" id="IPR018485">
    <property type="entry name" value="FGGY_C"/>
</dbReference>
<comment type="caution">
    <text evidence="6">The sequence shown here is derived from an EMBL/GenBank/DDBJ whole genome shotgun (WGS) entry which is preliminary data.</text>
</comment>
<dbReference type="EC" id="2.7.1.53" evidence="6"/>
<dbReference type="SUPFAM" id="SSF53067">
    <property type="entry name" value="Actin-like ATPase domain"/>
    <property type="match status" value="2"/>
</dbReference>
<dbReference type="PANTHER" id="PTHR43095">
    <property type="entry name" value="SUGAR KINASE"/>
    <property type="match status" value="1"/>
</dbReference>
<dbReference type="GO" id="GO:0008744">
    <property type="term" value="F:L-xylulokinase activity"/>
    <property type="evidence" value="ECO:0007669"/>
    <property type="project" value="UniProtKB-EC"/>
</dbReference>
<feature type="domain" description="Carbohydrate kinase FGGY N-terminal" evidence="4">
    <location>
        <begin position="5"/>
        <end position="250"/>
    </location>
</feature>
<dbReference type="Pfam" id="PF02782">
    <property type="entry name" value="FGGY_C"/>
    <property type="match status" value="1"/>
</dbReference>
<name>A0ABU1I3Q1_9MICO</name>
<accession>A0ABU1I3Q1</accession>
<dbReference type="CDD" id="cd07802">
    <property type="entry name" value="ASKHA_NBD_FGGY_EcLyxK-like"/>
    <property type="match status" value="1"/>
</dbReference>
<evidence type="ECO:0000259" key="4">
    <source>
        <dbReference type="Pfam" id="PF00370"/>
    </source>
</evidence>
<dbReference type="InterPro" id="IPR000577">
    <property type="entry name" value="Carb_kinase_FGGY"/>
</dbReference>
<protein>
    <submittedName>
        <fullName evidence="6">L-xylulokinase</fullName>
        <ecNumber evidence="6">2.7.1.53</ecNumber>
    </submittedName>
</protein>
<evidence type="ECO:0000313" key="7">
    <source>
        <dbReference type="Proteomes" id="UP001260188"/>
    </source>
</evidence>
<evidence type="ECO:0000256" key="3">
    <source>
        <dbReference type="ARBA" id="ARBA00022777"/>
    </source>
</evidence>
<proteinExistence type="inferred from homology"/>
<dbReference type="RefSeq" id="WP_309666451.1">
    <property type="nucleotide sequence ID" value="NZ_JAVIZA010000001.1"/>
</dbReference>
<dbReference type="InterPro" id="IPR050406">
    <property type="entry name" value="FGGY_Carb_Kinase"/>
</dbReference>
<dbReference type="Gene3D" id="3.30.420.40">
    <property type="match status" value="2"/>
</dbReference>
<sequence length="496" mass="52045">MKICVIGIDVGLTSAKAAAFDDAGREIRTVSAPNPRVAVSRERQEIAMDTLWDVVADVLRDLTAWLAADGWTVSAVGATGHGNGLYLVDEQLRPVRPAIASTDSRAEHVVAALDPAAVERMRLLTGSLPWAAQPGVLLRWLLDNEPESLDRARWALTCKDWITACLTGVASADTSDSSGCGLVNLRAREYEPEVFDMLGLPRELQRILPPLHASDEVVGTISAEAAARSGLTAGIPVVAGCMDCVASPLGAGSTDLGDVTVIVGTWAINAVVVPTDAVPPRVTINALLPDPRLMLAMEVAPTSAASIEWASGLLGARATLPLTPRDLLEAAHGAPPLADGLLFLPFIHGAPEHLGASGTFVGIKGSHGYPHVARAVAEGITQYHRVQIEKVVATGAVVTDAPWTLAGGGAKNPQWAQMFADVIGHAMRRQLGTELGARGVASLAARGVGVDMAPWGVEPDPALVVQPGICRTAYQQQAARFDRVVSSMTSVWEAYA</sequence>
<evidence type="ECO:0000256" key="2">
    <source>
        <dbReference type="ARBA" id="ARBA00022679"/>
    </source>
</evidence>
<dbReference type="EMBL" id="JAVIZA010000001">
    <property type="protein sequence ID" value="MDR6167763.1"/>
    <property type="molecule type" value="Genomic_DNA"/>
</dbReference>
<dbReference type="InterPro" id="IPR018484">
    <property type="entry name" value="FGGY_N"/>
</dbReference>
<feature type="domain" description="Carbohydrate kinase FGGY C-terminal" evidence="5">
    <location>
        <begin position="261"/>
        <end position="446"/>
    </location>
</feature>
<comment type="similarity">
    <text evidence="1">Belongs to the FGGY kinase family.</text>
</comment>
<organism evidence="6 7">
    <name type="scientific">Microbacterium paludicola</name>
    <dbReference type="NCBI Taxonomy" id="300019"/>
    <lineage>
        <taxon>Bacteria</taxon>
        <taxon>Bacillati</taxon>
        <taxon>Actinomycetota</taxon>
        <taxon>Actinomycetes</taxon>
        <taxon>Micrococcales</taxon>
        <taxon>Microbacteriaceae</taxon>
        <taxon>Microbacterium</taxon>
    </lineage>
</organism>